<dbReference type="GO" id="GO:0005576">
    <property type="term" value="C:extracellular region"/>
    <property type="evidence" value="ECO:0007669"/>
    <property type="project" value="UniProtKB-SubCell"/>
</dbReference>
<reference evidence="5 6" key="1">
    <citation type="submission" date="2019-03" db="EMBL/GenBank/DDBJ databases">
        <title>Deep-cultivation of Planctomycetes and their phenomic and genomic characterization uncovers novel biology.</title>
        <authorList>
            <person name="Wiegand S."/>
            <person name="Jogler M."/>
            <person name="Boedeker C."/>
            <person name="Pinto D."/>
            <person name="Vollmers J."/>
            <person name="Rivas-Marin E."/>
            <person name="Kohn T."/>
            <person name="Peeters S.H."/>
            <person name="Heuer A."/>
            <person name="Rast P."/>
            <person name="Oberbeckmann S."/>
            <person name="Bunk B."/>
            <person name="Jeske O."/>
            <person name="Meyerdierks A."/>
            <person name="Storesund J.E."/>
            <person name="Kallscheuer N."/>
            <person name="Luecker S."/>
            <person name="Lage O.M."/>
            <person name="Pohl T."/>
            <person name="Merkel B.J."/>
            <person name="Hornburger P."/>
            <person name="Mueller R.-W."/>
            <person name="Bruemmer F."/>
            <person name="Labrenz M."/>
            <person name="Spormann A.M."/>
            <person name="Op den Camp H."/>
            <person name="Overmann J."/>
            <person name="Amann R."/>
            <person name="Jetten M.S.M."/>
            <person name="Mascher T."/>
            <person name="Medema M.H."/>
            <person name="Devos D.P."/>
            <person name="Kaster A.-K."/>
            <person name="Ovreas L."/>
            <person name="Rohde M."/>
            <person name="Galperin M.Y."/>
            <person name="Jogler C."/>
        </authorList>
    </citation>
    <scope>NUCLEOTIDE SEQUENCE [LARGE SCALE GENOMIC DNA]</scope>
    <source>
        <strain evidence="5 6">Enr10</strain>
    </source>
</reference>
<dbReference type="GO" id="GO:0020037">
    <property type="term" value="F:heme binding"/>
    <property type="evidence" value="ECO:0007669"/>
    <property type="project" value="InterPro"/>
</dbReference>
<dbReference type="Proteomes" id="UP000315647">
    <property type="component" value="Chromosome"/>
</dbReference>
<protein>
    <submittedName>
        <fullName evidence="5">Peroxidase</fullName>
    </submittedName>
</protein>
<feature type="region of interest" description="Disordered" evidence="4">
    <location>
        <begin position="694"/>
        <end position="767"/>
    </location>
</feature>
<comment type="subcellular location">
    <subcellularLocation>
        <location evidence="1">Secreted</location>
    </subcellularLocation>
</comment>
<feature type="compositionally biased region" description="Basic and acidic residues" evidence="4">
    <location>
        <begin position="734"/>
        <end position="743"/>
    </location>
</feature>
<feature type="compositionally biased region" description="Basic and acidic residues" evidence="4">
    <location>
        <begin position="694"/>
        <end position="714"/>
    </location>
</feature>
<accession>A0A517Q461</accession>
<proteinExistence type="predicted"/>
<dbReference type="InterPro" id="IPR019791">
    <property type="entry name" value="Haem_peroxidase_animal"/>
</dbReference>
<sequence length="767" mass="83798">MLFRKLNRHSRATRQTFHVSAIESLEDRQLLSAMNSLTADKTDDNATNTGGSTAPEYRSIDGTGNNLDNPELGSTDTQLIRLAGADYGDGLSTPAGEDRPSAREVSNVIAAANSSETNDRFLTDIFWVWGQFIDHDITLTESAHDEYGNPLESFPIEVPTGDPYFDPDGTGDAVIDMNRSNFEVDENGVRQQINQITAFIDGSMIYGSDEELAARLRTFTGGQLATSDGDLLPYGDDGFFLAGDIRANENVALTSMQTLWIREHNRISSELAAANPDLTDEELYQQARQIVIGELQAITFNEFLPALFGPGVVEEYRGYDSTVDPSIANEFSTAAYRFGHTMLSSELLRLDENGNVADEGNLELLNAFFNPSELEQNGIDSLLRGVTVNQAQEIDNQLVDDVRNFLFGPPGSGGFDLASLNIQRGRDHGLADYNSTRVALGLDAVESFSDITSDPEVAAKLEALYGTVDNIDLWVGGLAEDHLPGSSMGETFTAIIVDQFERLRDGDRFWYENVFSGETLHQINSTTLADVIERNSDISNLQENVFFAPSVMWVDLAETGSSDVTIRVSHGNLEVVDNRTRQVIGSQSLDSVDRLMLTSTSHDSQRINIQGISTADLPGGLVVDLGQGRTDTLILNGTRQSDTIFVNDQSVDVSGLQVEFSGLERIVIQGTNADDTIDVAEGVGLDVNIIDPLSRDPMHEGGHRYDQLAHRPDSQRPAQGQNRIGSPSSTGSDMDIRGDHPEMLDQIFASNDLDPVLGMPPGKRARR</sequence>
<dbReference type="GO" id="GO:0006979">
    <property type="term" value="P:response to oxidative stress"/>
    <property type="evidence" value="ECO:0007669"/>
    <property type="project" value="InterPro"/>
</dbReference>
<dbReference type="PANTHER" id="PTHR11475:SF4">
    <property type="entry name" value="CHORION PEROXIDASE"/>
    <property type="match status" value="1"/>
</dbReference>
<gene>
    <name evidence="5" type="ORF">Enr10x_17080</name>
</gene>
<dbReference type="EMBL" id="CP037421">
    <property type="protein sequence ID" value="QDT26407.1"/>
    <property type="molecule type" value="Genomic_DNA"/>
</dbReference>
<feature type="region of interest" description="Disordered" evidence="4">
    <location>
        <begin position="36"/>
        <end position="73"/>
    </location>
</feature>
<evidence type="ECO:0000256" key="2">
    <source>
        <dbReference type="ARBA" id="ARBA00022525"/>
    </source>
</evidence>
<dbReference type="InterPro" id="IPR010255">
    <property type="entry name" value="Haem_peroxidase_sf"/>
</dbReference>
<dbReference type="RefSeq" id="WP_145448730.1">
    <property type="nucleotide sequence ID" value="NZ_CP037421.1"/>
</dbReference>
<dbReference type="InterPro" id="IPR037120">
    <property type="entry name" value="Haem_peroxidase_sf_animal"/>
</dbReference>
<dbReference type="PRINTS" id="PR00457">
    <property type="entry name" value="ANPEROXIDASE"/>
</dbReference>
<dbReference type="GO" id="GO:0004601">
    <property type="term" value="F:peroxidase activity"/>
    <property type="evidence" value="ECO:0007669"/>
    <property type="project" value="UniProtKB-KW"/>
</dbReference>
<keyword evidence="2" id="KW-0964">Secreted</keyword>
<feature type="compositionally biased region" description="Polar residues" evidence="4">
    <location>
        <begin position="716"/>
        <end position="732"/>
    </location>
</feature>
<keyword evidence="6" id="KW-1185">Reference proteome</keyword>
<dbReference type="PANTHER" id="PTHR11475">
    <property type="entry name" value="OXIDASE/PEROXIDASE"/>
    <property type="match status" value="1"/>
</dbReference>
<dbReference type="Gene3D" id="1.10.640.10">
    <property type="entry name" value="Haem peroxidase domain superfamily, animal type"/>
    <property type="match status" value="1"/>
</dbReference>
<dbReference type="Pfam" id="PF03098">
    <property type="entry name" value="An_peroxidase"/>
    <property type="match status" value="1"/>
</dbReference>
<feature type="compositionally biased region" description="Polar residues" evidence="4">
    <location>
        <begin position="62"/>
        <end position="73"/>
    </location>
</feature>
<name>A0A517Q461_9PLAN</name>
<keyword evidence="5" id="KW-0560">Oxidoreductase</keyword>
<keyword evidence="3" id="KW-0325">Glycoprotein</keyword>
<dbReference type="CDD" id="cd09822">
    <property type="entry name" value="peroxinectin_like_bacterial"/>
    <property type="match status" value="1"/>
</dbReference>
<keyword evidence="5" id="KW-0575">Peroxidase</keyword>
<dbReference type="SUPFAM" id="SSF48113">
    <property type="entry name" value="Heme-dependent peroxidases"/>
    <property type="match status" value="1"/>
</dbReference>
<dbReference type="PROSITE" id="PS50292">
    <property type="entry name" value="PEROXIDASE_3"/>
    <property type="match status" value="1"/>
</dbReference>
<evidence type="ECO:0000313" key="6">
    <source>
        <dbReference type="Proteomes" id="UP000315647"/>
    </source>
</evidence>
<evidence type="ECO:0000256" key="4">
    <source>
        <dbReference type="SAM" id="MobiDB-lite"/>
    </source>
</evidence>
<dbReference type="AlphaFoldDB" id="A0A517Q461"/>
<evidence type="ECO:0000256" key="1">
    <source>
        <dbReference type="ARBA" id="ARBA00004613"/>
    </source>
</evidence>
<evidence type="ECO:0000313" key="5">
    <source>
        <dbReference type="EMBL" id="QDT26407.1"/>
    </source>
</evidence>
<evidence type="ECO:0000256" key="3">
    <source>
        <dbReference type="ARBA" id="ARBA00023180"/>
    </source>
</evidence>
<organism evidence="5 6">
    <name type="scientific">Gimesia panareensis</name>
    <dbReference type="NCBI Taxonomy" id="2527978"/>
    <lineage>
        <taxon>Bacteria</taxon>
        <taxon>Pseudomonadati</taxon>
        <taxon>Planctomycetota</taxon>
        <taxon>Planctomycetia</taxon>
        <taxon>Planctomycetales</taxon>
        <taxon>Planctomycetaceae</taxon>
        <taxon>Gimesia</taxon>
    </lineage>
</organism>